<dbReference type="InterPro" id="IPR024757">
    <property type="entry name" value="FtsZ_C"/>
</dbReference>
<keyword evidence="3" id="KW-0963">Cytoplasm</keyword>
<sequence>MRLPCVAVAVLAVHLGHLAQAFQALPSSNSRAQRSRCASRSEGGSSSGAGDDRGFDSKYLPMSYVKGLESKVTAGGPTVGSAMAAAKSSPYSNVEDLPVVTPPEEVPTTFQPHTASLVAEGSETPCIIKVIGVGGGGGNAVNRMVQSGIAGVEFWSVNTDAQALSRNLAPGKLAIGQDVTRGLGAGGNPAVGRKAAEESRADLSLVVQGADMVFVTAGMGGGTGSGAAPLMAEIAREQGSLTVGVVTKPFGFEGRKRMQQATEAITELKARVDTLIVVSNDKLLQIVPENTPLQEAFLVADDILRQGVVGISEIIIKPGLVNVDFADVRSVMSNAGTALMGVGRGKGKTRASDAAHAAISSPLLDFPVKQARGIVFNIIGDKDLTLAEINEAAQVIYRNVDPDANIIFGALVDPALAGELHITVLATGFHAEGLEGGAAPPPPPLASDAGRAAPIRTQIPAAIDQSAYSLAEQAAAAAAPAAARKDAGDPFKREPPQKTGRLRGVFRFLKRVLLGR</sequence>
<dbReference type="SUPFAM" id="SSF55307">
    <property type="entry name" value="Tubulin C-terminal domain-like"/>
    <property type="match status" value="1"/>
</dbReference>
<evidence type="ECO:0000256" key="6">
    <source>
        <dbReference type="ARBA" id="ARBA00023134"/>
    </source>
</evidence>
<feature type="region of interest" description="Disordered" evidence="9">
    <location>
        <begin position="479"/>
        <end position="498"/>
    </location>
</feature>
<evidence type="ECO:0000256" key="5">
    <source>
        <dbReference type="ARBA" id="ARBA00022741"/>
    </source>
</evidence>
<comment type="similarity">
    <text evidence="2">Belongs to the FtsZ family.</text>
</comment>
<dbReference type="Pfam" id="PF12327">
    <property type="entry name" value="FtsZ_C"/>
    <property type="match status" value="1"/>
</dbReference>
<feature type="compositionally biased region" description="Low complexity" evidence="9">
    <location>
        <begin position="29"/>
        <end position="44"/>
    </location>
</feature>
<evidence type="ECO:0000259" key="12">
    <source>
        <dbReference type="SMART" id="SM00865"/>
    </source>
</evidence>
<dbReference type="Proteomes" id="UP000664859">
    <property type="component" value="Unassembled WGS sequence"/>
</dbReference>
<keyword evidence="6" id="KW-0342">GTP-binding</keyword>
<evidence type="ECO:0000256" key="2">
    <source>
        <dbReference type="ARBA" id="ARBA00009690"/>
    </source>
</evidence>
<dbReference type="Gene3D" id="3.30.1330.20">
    <property type="entry name" value="Tubulin/FtsZ, C-terminal domain"/>
    <property type="match status" value="1"/>
</dbReference>
<evidence type="ECO:0000313" key="14">
    <source>
        <dbReference type="Proteomes" id="UP000664859"/>
    </source>
</evidence>
<accession>A0A835ZJQ7</accession>
<comment type="caution">
    <text evidence="13">The sequence shown here is derived from an EMBL/GenBank/DDBJ whole genome shotgun (WGS) entry which is preliminary data.</text>
</comment>
<dbReference type="GO" id="GO:0003924">
    <property type="term" value="F:GTPase activity"/>
    <property type="evidence" value="ECO:0007669"/>
    <property type="project" value="InterPro"/>
</dbReference>
<dbReference type="SMART" id="SM00864">
    <property type="entry name" value="Tubulin"/>
    <property type="match status" value="1"/>
</dbReference>
<dbReference type="PROSITE" id="PS00227">
    <property type="entry name" value="TUBULIN"/>
    <property type="match status" value="1"/>
</dbReference>
<keyword evidence="5" id="KW-0547">Nucleotide-binding</keyword>
<dbReference type="SUPFAM" id="SSF52490">
    <property type="entry name" value="Tubulin nucleotide-binding domain-like"/>
    <property type="match status" value="1"/>
</dbReference>
<feature type="chain" id="PRO_5033016753" evidence="10">
    <location>
        <begin position="22"/>
        <end position="516"/>
    </location>
</feature>
<evidence type="ECO:0000256" key="7">
    <source>
        <dbReference type="ARBA" id="ARBA00023210"/>
    </source>
</evidence>
<dbReference type="PROSITE" id="PS01134">
    <property type="entry name" value="FTSZ_1"/>
    <property type="match status" value="1"/>
</dbReference>
<dbReference type="InterPro" id="IPR020805">
    <property type="entry name" value="Cell_div_FtsZ_CS"/>
</dbReference>
<feature type="signal peptide" evidence="10">
    <location>
        <begin position="1"/>
        <end position="21"/>
    </location>
</feature>
<keyword evidence="14" id="KW-1185">Reference proteome</keyword>
<dbReference type="PANTHER" id="PTHR30314">
    <property type="entry name" value="CELL DIVISION PROTEIN FTSZ-RELATED"/>
    <property type="match status" value="1"/>
</dbReference>
<dbReference type="InterPro" id="IPR037103">
    <property type="entry name" value="Tubulin/FtsZ-like_C"/>
</dbReference>
<keyword evidence="7" id="KW-0717">Septation</keyword>
<evidence type="ECO:0000256" key="1">
    <source>
        <dbReference type="ARBA" id="ARBA00004496"/>
    </source>
</evidence>
<evidence type="ECO:0000256" key="4">
    <source>
        <dbReference type="ARBA" id="ARBA00022618"/>
    </source>
</evidence>
<dbReference type="EMBL" id="JAFCMP010000010">
    <property type="protein sequence ID" value="KAG5192094.1"/>
    <property type="molecule type" value="Genomic_DNA"/>
</dbReference>
<dbReference type="InterPro" id="IPR000158">
    <property type="entry name" value="Cell_div_FtsZ"/>
</dbReference>
<dbReference type="InterPro" id="IPR036525">
    <property type="entry name" value="Tubulin/FtsZ_GTPase_sf"/>
</dbReference>
<feature type="region of interest" description="Disordered" evidence="9">
    <location>
        <begin position="29"/>
        <end position="54"/>
    </location>
</feature>
<dbReference type="GO" id="GO:0051301">
    <property type="term" value="P:cell division"/>
    <property type="evidence" value="ECO:0007669"/>
    <property type="project" value="UniProtKB-KW"/>
</dbReference>
<dbReference type="Gene3D" id="3.40.50.1440">
    <property type="entry name" value="Tubulin/FtsZ, GTPase domain"/>
    <property type="match status" value="1"/>
</dbReference>
<evidence type="ECO:0000256" key="8">
    <source>
        <dbReference type="ARBA" id="ARBA00023306"/>
    </source>
</evidence>
<evidence type="ECO:0000256" key="10">
    <source>
        <dbReference type="SAM" id="SignalP"/>
    </source>
</evidence>
<dbReference type="InterPro" id="IPR008280">
    <property type="entry name" value="Tub_FtsZ_C"/>
</dbReference>
<evidence type="ECO:0000256" key="3">
    <source>
        <dbReference type="ARBA" id="ARBA00022490"/>
    </source>
</evidence>
<dbReference type="GO" id="GO:0007017">
    <property type="term" value="P:microtubule-based process"/>
    <property type="evidence" value="ECO:0007669"/>
    <property type="project" value="InterPro"/>
</dbReference>
<dbReference type="PRINTS" id="PR00423">
    <property type="entry name" value="CELLDVISFTSZ"/>
</dbReference>
<gene>
    <name evidence="13" type="ORF">JKP88DRAFT_293971</name>
</gene>
<dbReference type="GO" id="GO:0005525">
    <property type="term" value="F:GTP binding"/>
    <property type="evidence" value="ECO:0007669"/>
    <property type="project" value="UniProtKB-KW"/>
</dbReference>
<dbReference type="PROSITE" id="PS01135">
    <property type="entry name" value="FTSZ_2"/>
    <property type="match status" value="1"/>
</dbReference>
<dbReference type="AlphaFoldDB" id="A0A835ZJQ7"/>
<dbReference type="GO" id="GO:0032153">
    <property type="term" value="C:cell division site"/>
    <property type="evidence" value="ECO:0007669"/>
    <property type="project" value="TreeGrafter"/>
</dbReference>
<keyword evidence="10" id="KW-0732">Signal</keyword>
<dbReference type="NCBIfam" id="TIGR00065">
    <property type="entry name" value="ftsZ"/>
    <property type="match status" value="1"/>
</dbReference>
<dbReference type="HAMAP" id="MF_00909">
    <property type="entry name" value="FtsZ"/>
    <property type="match status" value="1"/>
</dbReference>
<organism evidence="13 14">
    <name type="scientific">Tribonema minus</name>
    <dbReference type="NCBI Taxonomy" id="303371"/>
    <lineage>
        <taxon>Eukaryota</taxon>
        <taxon>Sar</taxon>
        <taxon>Stramenopiles</taxon>
        <taxon>Ochrophyta</taxon>
        <taxon>PX clade</taxon>
        <taxon>Xanthophyceae</taxon>
        <taxon>Tribonematales</taxon>
        <taxon>Tribonemataceae</taxon>
        <taxon>Tribonema</taxon>
    </lineage>
</organism>
<feature type="domain" description="Tubulin/FtsZ GTPase" evidence="11">
    <location>
        <begin position="127"/>
        <end position="319"/>
    </location>
</feature>
<evidence type="ECO:0000256" key="9">
    <source>
        <dbReference type="SAM" id="MobiDB-lite"/>
    </source>
</evidence>
<dbReference type="InterPro" id="IPR045061">
    <property type="entry name" value="FtsZ/CetZ"/>
</dbReference>
<dbReference type="InterPro" id="IPR018316">
    <property type="entry name" value="Tubulin/FtsZ_2-layer-sand-dom"/>
</dbReference>
<keyword evidence="4" id="KW-0132">Cell division</keyword>
<dbReference type="GO" id="GO:0048285">
    <property type="term" value="P:organelle fission"/>
    <property type="evidence" value="ECO:0007669"/>
    <property type="project" value="TreeGrafter"/>
</dbReference>
<dbReference type="InterPro" id="IPR017975">
    <property type="entry name" value="Tubulin_CS"/>
</dbReference>
<comment type="subcellular location">
    <subcellularLocation>
        <location evidence="1">Cytoplasm</location>
    </subcellularLocation>
</comment>
<evidence type="ECO:0000259" key="11">
    <source>
        <dbReference type="SMART" id="SM00864"/>
    </source>
</evidence>
<evidence type="ECO:0000313" key="13">
    <source>
        <dbReference type="EMBL" id="KAG5192094.1"/>
    </source>
</evidence>
<dbReference type="GO" id="GO:0005874">
    <property type="term" value="C:microtubule"/>
    <property type="evidence" value="ECO:0007669"/>
    <property type="project" value="InterPro"/>
</dbReference>
<dbReference type="InterPro" id="IPR003008">
    <property type="entry name" value="Tubulin_FtsZ_GTPase"/>
</dbReference>
<reference evidence="13" key="1">
    <citation type="submission" date="2021-02" db="EMBL/GenBank/DDBJ databases">
        <title>First Annotated Genome of the Yellow-green Alga Tribonema minus.</title>
        <authorList>
            <person name="Mahan K.M."/>
        </authorList>
    </citation>
    <scope>NUCLEOTIDE SEQUENCE</scope>
    <source>
        <strain evidence="13">UTEX B ZZ1240</strain>
    </source>
</reference>
<feature type="compositionally biased region" description="Basic and acidic residues" evidence="9">
    <location>
        <begin position="483"/>
        <end position="496"/>
    </location>
</feature>
<keyword evidence="8" id="KW-0131">Cell cycle</keyword>
<dbReference type="GO" id="GO:0005737">
    <property type="term" value="C:cytoplasm"/>
    <property type="evidence" value="ECO:0007669"/>
    <property type="project" value="UniProtKB-SubCell"/>
</dbReference>
<dbReference type="FunFam" id="3.40.50.1440:FF:000023">
    <property type="entry name" value="Cell division protein FtsZ"/>
    <property type="match status" value="1"/>
</dbReference>
<dbReference type="PANTHER" id="PTHR30314:SF3">
    <property type="entry name" value="MITOCHONDRIAL DIVISION PROTEIN FSZA"/>
    <property type="match status" value="1"/>
</dbReference>
<dbReference type="OrthoDB" id="70257at2759"/>
<dbReference type="CDD" id="cd02201">
    <property type="entry name" value="FtsZ_type1"/>
    <property type="match status" value="1"/>
</dbReference>
<name>A0A835ZJQ7_9STRA</name>
<dbReference type="Pfam" id="PF00091">
    <property type="entry name" value="Tubulin"/>
    <property type="match status" value="1"/>
</dbReference>
<proteinExistence type="inferred from homology"/>
<protein>
    <submittedName>
        <fullName evidence="13">Tubulin/FtsZ, GTPase domain-containing protein</fullName>
    </submittedName>
</protein>
<feature type="domain" description="Tubulin/FtsZ 2-layer sandwich" evidence="12">
    <location>
        <begin position="321"/>
        <end position="438"/>
    </location>
</feature>
<dbReference type="SMART" id="SM00865">
    <property type="entry name" value="Tubulin_C"/>
    <property type="match status" value="1"/>
</dbReference>